<dbReference type="GO" id="GO:0005737">
    <property type="term" value="C:cytoplasm"/>
    <property type="evidence" value="ECO:0007669"/>
    <property type="project" value="UniProtKB-SubCell"/>
</dbReference>
<dbReference type="STRING" id="1122188.SAMN02745674_01116"/>
<dbReference type="GO" id="GO:0019379">
    <property type="term" value="P:sulfate assimilation, phosphoadenylyl sulfate reduction by phosphoadenylyl-sulfate reductase (thioredoxin)"/>
    <property type="evidence" value="ECO:0007669"/>
    <property type="project" value="UniProtKB-UniRule"/>
</dbReference>
<feature type="active site" description="Nucleophile; cysteine thiosulfonate intermediate" evidence="3">
    <location>
        <position position="233"/>
    </location>
</feature>
<evidence type="ECO:0000256" key="1">
    <source>
        <dbReference type="ARBA" id="ARBA00009732"/>
    </source>
</evidence>
<feature type="domain" description="Phosphoadenosine phosphosulphate reductase" evidence="4">
    <location>
        <begin position="42"/>
        <end position="213"/>
    </location>
</feature>
<dbReference type="NCBIfam" id="NF002537">
    <property type="entry name" value="PRK02090.1"/>
    <property type="match status" value="1"/>
</dbReference>
<evidence type="ECO:0000313" key="6">
    <source>
        <dbReference type="Proteomes" id="UP000190061"/>
    </source>
</evidence>
<dbReference type="OrthoDB" id="9794018at2"/>
<dbReference type="InterPro" id="IPR014729">
    <property type="entry name" value="Rossmann-like_a/b/a_fold"/>
</dbReference>
<evidence type="ECO:0000256" key="3">
    <source>
        <dbReference type="HAMAP-Rule" id="MF_00063"/>
    </source>
</evidence>
<dbReference type="CDD" id="cd23945">
    <property type="entry name" value="PAPS_reductase"/>
    <property type="match status" value="1"/>
</dbReference>
<dbReference type="AlphaFoldDB" id="A0A1T4P721"/>
<dbReference type="InterPro" id="IPR002500">
    <property type="entry name" value="PAPS_reduct_dom"/>
</dbReference>
<dbReference type="Gene3D" id="3.40.50.620">
    <property type="entry name" value="HUPs"/>
    <property type="match status" value="1"/>
</dbReference>
<keyword evidence="3" id="KW-0963">Cytoplasm</keyword>
<reference evidence="5 6" key="1">
    <citation type="submission" date="2017-02" db="EMBL/GenBank/DDBJ databases">
        <authorList>
            <person name="Peterson S.W."/>
        </authorList>
    </citation>
    <scope>NUCLEOTIDE SEQUENCE [LARGE SCALE GENOMIC DNA]</scope>
    <source>
        <strain evidence="5 6">DSM 21749</strain>
    </source>
</reference>
<comment type="function">
    <text evidence="3">Catalyzes the formation of sulfite from phosphoadenosine 5'-phosphosulfate (PAPS) using thioredoxin as an electron donor.</text>
</comment>
<evidence type="ECO:0000259" key="4">
    <source>
        <dbReference type="Pfam" id="PF01507"/>
    </source>
</evidence>
<comment type="similarity">
    <text evidence="1 3">Belongs to the PAPS reductase family. CysH subfamily.</text>
</comment>
<dbReference type="EC" id="1.8.4.8" evidence="3"/>
<dbReference type="RefSeq" id="WP_078757696.1">
    <property type="nucleotide sequence ID" value="NZ_FUXP01000002.1"/>
</dbReference>
<dbReference type="SUPFAM" id="SSF52402">
    <property type="entry name" value="Adenine nucleotide alpha hydrolases-like"/>
    <property type="match status" value="1"/>
</dbReference>
<dbReference type="PANTHER" id="PTHR46509">
    <property type="entry name" value="PHOSPHOADENOSINE PHOSPHOSULFATE REDUCTASE"/>
    <property type="match status" value="1"/>
</dbReference>
<dbReference type="PANTHER" id="PTHR46509:SF1">
    <property type="entry name" value="PHOSPHOADENOSINE PHOSPHOSULFATE REDUCTASE"/>
    <property type="match status" value="1"/>
</dbReference>
<organism evidence="5 6">
    <name type="scientific">Lysobacter spongiicola DSM 21749</name>
    <dbReference type="NCBI Taxonomy" id="1122188"/>
    <lineage>
        <taxon>Bacteria</taxon>
        <taxon>Pseudomonadati</taxon>
        <taxon>Pseudomonadota</taxon>
        <taxon>Gammaproteobacteria</taxon>
        <taxon>Lysobacterales</taxon>
        <taxon>Lysobacteraceae</taxon>
        <taxon>Novilysobacter</taxon>
    </lineage>
</organism>
<dbReference type="EMBL" id="FUXP01000002">
    <property type="protein sequence ID" value="SJZ87242.1"/>
    <property type="molecule type" value="Genomic_DNA"/>
</dbReference>
<keyword evidence="6" id="KW-1185">Reference proteome</keyword>
<sequence>MRPPSLPDPGAPRALRELNHWLTGRTAAERVAWALAHAPGRHALSSSFGAQAAVSLHMVTRQAPEVPVLLVDTGYLFPQTHAFIAQMTERLRLNLQVYRPRPADAWDSEAVARLEAMGVEGLDRYNRVHKVEPMRRGLAELGVGTWIAGLRRSQSASRSELDILQVQDGRWKLHPLADWGDREVWQYLQRHQLPYHPLWHDGYVSIGDVHSTRRLEPGMREEDTRFFGLKRECGLHVDDGAGSSAEEAA</sequence>
<dbReference type="PIRSF" id="PIRSF000857">
    <property type="entry name" value="PAPS_reductase"/>
    <property type="match status" value="1"/>
</dbReference>
<dbReference type="InterPro" id="IPR004511">
    <property type="entry name" value="PAPS/APS_Rdtase"/>
</dbReference>
<dbReference type="UniPathway" id="UPA00140">
    <property type="reaction ID" value="UER00206"/>
</dbReference>
<evidence type="ECO:0000256" key="2">
    <source>
        <dbReference type="ARBA" id="ARBA00023002"/>
    </source>
</evidence>
<dbReference type="Proteomes" id="UP000190061">
    <property type="component" value="Unassembled WGS sequence"/>
</dbReference>
<dbReference type="HAMAP" id="MF_00063">
    <property type="entry name" value="CysH"/>
    <property type="match status" value="1"/>
</dbReference>
<accession>A0A1T4P721</accession>
<evidence type="ECO:0000313" key="5">
    <source>
        <dbReference type="EMBL" id="SJZ87242.1"/>
    </source>
</evidence>
<dbReference type="Pfam" id="PF01507">
    <property type="entry name" value="PAPS_reduct"/>
    <property type="match status" value="1"/>
</dbReference>
<dbReference type="NCBIfam" id="TIGR00434">
    <property type="entry name" value="cysH"/>
    <property type="match status" value="1"/>
</dbReference>
<comment type="caution">
    <text evidence="3">Lacks conserved residue(s) required for the propagation of feature annotation.</text>
</comment>
<comment type="catalytic activity">
    <reaction evidence="3">
        <text>[thioredoxin]-disulfide + sulfite + adenosine 3',5'-bisphosphate + 2 H(+) = [thioredoxin]-dithiol + 3'-phosphoadenylyl sulfate</text>
        <dbReference type="Rhea" id="RHEA:11724"/>
        <dbReference type="Rhea" id="RHEA-COMP:10698"/>
        <dbReference type="Rhea" id="RHEA-COMP:10700"/>
        <dbReference type="ChEBI" id="CHEBI:15378"/>
        <dbReference type="ChEBI" id="CHEBI:17359"/>
        <dbReference type="ChEBI" id="CHEBI:29950"/>
        <dbReference type="ChEBI" id="CHEBI:50058"/>
        <dbReference type="ChEBI" id="CHEBI:58339"/>
        <dbReference type="ChEBI" id="CHEBI:58343"/>
        <dbReference type="EC" id="1.8.4.8"/>
    </reaction>
</comment>
<comment type="subcellular location">
    <subcellularLocation>
        <location evidence="3">Cytoplasm</location>
    </subcellularLocation>
</comment>
<keyword evidence="2 3" id="KW-0560">Oxidoreductase</keyword>
<dbReference type="GO" id="GO:0070814">
    <property type="term" value="P:hydrogen sulfide biosynthetic process"/>
    <property type="evidence" value="ECO:0007669"/>
    <property type="project" value="UniProtKB-UniRule"/>
</dbReference>
<protein>
    <recommendedName>
        <fullName evidence="3">Phosphoadenosine 5'-phosphosulfate reductase</fullName>
        <shortName evidence="3">PAPS reductase</shortName>
        <ecNumber evidence="3">1.8.4.8</ecNumber>
    </recommendedName>
    <alternativeName>
        <fullName evidence="3">3'-phosphoadenylylsulfate reductase</fullName>
    </alternativeName>
    <alternativeName>
        <fullName evidence="3">PAPS reductase, thioredoxin dependent</fullName>
    </alternativeName>
    <alternativeName>
        <fullName evidence="3">PAPS sulfotransferase</fullName>
    </alternativeName>
    <alternativeName>
        <fullName evidence="3">PAdoPS reductase</fullName>
    </alternativeName>
</protein>
<name>A0A1T4P721_9GAMM</name>
<comment type="pathway">
    <text evidence="3">Sulfur metabolism; hydrogen sulfide biosynthesis; sulfite from sulfate: step 3/3.</text>
</comment>
<gene>
    <name evidence="3" type="primary">cysH</name>
    <name evidence="5" type="ORF">SAMN02745674_01116</name>
</gene>
<proteinExistence type="inferred from homology"/>
<dbReference type="GO" id="GO:0004604">
    <property type="term" value="F:phosphoadenylyl-sulfate reductase (thioredoxin) activity"/>
    <property type="evidence" value="ECO:0007669"/>
    <property type="project" value="UniProtKB-UniRule"/>
</dbReference>